<reference evidence="1 2" key="1">
    <citation type="journal article" date="2018" name="Elife">
        <title>Firefly genomes illuminate parallel origins of bioluminescence in beetles.</title>
        <authorList>
            <person name="Fallon T.R."/>
            <person name="Lower S.E."/>
            <person name="Chang C.H."/>
            <person name="Bessho-Uehara M."/>
            <person name="Martin G.J."/>
            <person name="Bewick A.J."/>
            <person name="Behringer M."/>
            <person name="Debat H.J."/>
            <person name="Wong I."/>
            <person name="Day J.C."/>
            <person name="Suvorov A."/>
            <person name="Silva C.J."/>
            <person name="Stanger-Hall K.F."/>
            <person name="Hall D.W."/>
            <person name="Schmitz R.J."/>
            <person name="Nelson D.R."/>
            <person name="Lewis S.M."/>
            <person name="Shigenobu S."/>
            <person name="Bybee S.M."/>
            <person name="Larracuente A.M."/>
            <person name="Oba Y."/>
            <person name="Weng J.K."/>
        </authorList>
    </citation>
    <scope>NUCLEOTIDE SEQUENCE [LARGE SCALE GENOMIC DNA]</scope>
    <source>
        <strain evidence="1">1611_PpyrPB1</strain>
        <tissue evidence="1">Whole body</tissue>
    </source>
</reference>
<evidence type="ECO:0000313" key="1">
    <source>
        <dbReference type="EMBL" id="KAB0804599.1"/>
    </source>
</evidence>
<dbReference type="EMBL" id="VVIM01000001">
    <property type="protein sequence ID" value="KAB0804599.1"/>
    <property type="molecule type" value="Genomic_DNA"/>
</dbReference>
<sequence>MCISYFVMADELTENLLRQWGFSHKIEDFKDQSIDYATLQILTEAELTQLLPVLGERARFRQLWAPER</sequence>
<evidence type="ECO:0008006" key="3">
    <source>
        <dbReference type="Google" id="ProtNLM"/>
    </source>
</evidence>
<organism evidence="1 2">
    <name type="scientific">Photinus pyralis</name>
    <name type="common">Common eastern firefly</name>
    <name type="synonym">Lampyris pyralis</name>
    <dbReference type="NCBI Taxonomy" id="7054"/>
    <lineage>
        <taxon>Eukaryota</taxon>
        <taxon>Metazoa</taxon>
        <taxon>Ecdysozoa</taxon>
        <taxon>Arthropoda</taxon>
        <taxon>Hexapoda</taxon>
        <taxon>Insecta</taxon>
        <taxon>Pterygota</taxon>
        <taxon>Neoptera</taxon>
        <taxon>Endopterygota</taxon>
        <taxon>Coleoptera</taxon>
        <taxon>Polyphaga</taxon>
        <taxon>Elateriformia</taxon>
        <taxon>Elateroidea</taxon>
        <taxon>Lampyridae</taxon>
        <taxon>Lampyrinae</taxon>
        <taxon>Photinus</taxon>
    </lineage>
</organism>
<comment type="caution">
    <text evidence="1">The sequence shown here is derived from an EMBL/GenBank/DDBJ whole genome shotgun (WGS) entry which is preliminary data.</text>
</comment>
<name>A0A5N4B4Q0_PHOPY</name>
<accession>A0A5N4B4Q0</accession>
<dbReference type="AlphaFoldDB" id="A0A5N4B4Q0"/>
<gene>
    <name evidence="1" type="ORF">PPYR_01569</name>
</gene>
<dbReference type="Gene3D" id="1.10.150.50">
    <property type="entry name" value="Transcription Factor, Ets-1"/>
    <property type="match status" value="1"/>
</dbReference>
<keyword evidence="2" id="KW-1185">Reference proteome</keyword>
<dbReference type="Proteomes" id="UP000327044">
    <property type="component" value="Unassembled WGS sequence"/>
</dbReference>
<proteinExistence type="predicted"/>
<protein>
    <recommendedName>
        <fullName evidence="3">SAM domain-containing protein</fullName>
    </recommendedName>
</protein>
<dbReference type="InParanoid" id="A0A5N4B4Q0"/>
<dbReference type="InterPro" id="IPR013761">
    <property type="entry name" value="SAM/pointed_sf"/>
</dbReference>
<evidence type="ECO:0000313" key="2">
    <source>
        <dbReference type="Proteomes" id="UP000327044"/>
    </source>
</evidence>